<dbReference type="EMBL" id="JGVH01000097">
    <property type="protein sequence ID" value="KER01220.1"/>
    <property type="molecule type" value="Genomic_DNA"/>
</dbReference>
<gene>
    <name evidence="1" type="ORF">MEG1DRAFT_04173</name>
</gene>
<reference evidence="1 2" key="1">
    <citation type="submission" date="2014-03" db="EMBL/GenBank/DDBJ databases">
        <title>Draft Genome of Photorhabdus temperata Meg1.</title>
        <authorList>
            <person name="Hurst S.G.IV."/>
            <person name="Morris K."/>
            <person name="Thomas K."/>
            <person name="Tisa L.S."/>
        </authorList>
    </citation>
    <scope>NUCLEOTIDE SEQUENCE [LARGE SCALE GENOMIC DNA]</scope>
    <source>
        <strain evidence="1 2">Meg1</strain>
    </source>
</reference>
<dbReference type="AlphaFoldDB" id="A0A081RRB7"/>
<accession>A0A081RRB7</accession>
<comment type="caution">
    <text evidence="1">The sequence shown here is derived from an EMBL/GenBank/DDBJ whole genome shotgun (WGS) entry which is preliminary data.</text>
</comment>
<dbReference type="PATRIC" id="fig|1393735.3.peg.4277"/>
<sequence>MNADHIHFLSLLTLLNNRRENALIPICSDNILLRADFFLIRY</sequence>
<organism evidence="1 2">
    <name type="scientific">Photorhabdus temperata subsp. temperata Meg1</name>
    <dbReference type="NCBI Taxonomy" id="1393735"/>
    <lineage>
        <taxon>Bacteria</taxon>
        <taxon>Pseudomonadati</taxon>
        <taxon>Pseudomonadota</taxon>
        <taxon>Gammaproteobacteria</taxon>
        <taxon>Enterobacterales</taxon>
        <taxon>Morganellaceae</taxon>
        <taxon>Photorhabdus</taxon>
    </lineage>
</organism>
<proteinExistence type="predicted"/>
<evidence type="ECO:0000313" key="1">
    <source>
        <dbReference type="EMBL" id="KER01220.1"/>
    </source>
</evidence>
<dbReference type="Proteomes" id="UP000028002">
    <property type="component" value="Unassembled WGS sequence"/>
</dbReference>
<evidence type="ECO:0000313" key="2">
    <source>
        <dbReference type="Proteomes" id="UP000028002"/>
    </source>
</evidence>
<protein>
    <submittedName>
        <fullName evidence="1">Uncharacterized protein</fullName>
    </submittedName>
</protein>
<name>A0A081RRB7_PHOTE</name>